<evidence type="ECO:0000259" key="3">
    <source>
        <dbReference type="Pfam" id="PF24883"/>
    </source>
</evidence>
<comment type="caution">
    <text evidence="5">The sequence shown here is derived from an EMBL/GenBank/DDBJ whole genome shotgun (WGS) entry which is preliminary data.</text>
</comment>
<dbReference type="AlphaFoldDB" id="A0AAD9Z3B5"/>
<dbReference type="Gene3D" id="3.40.50.300">
    <property type="entry name" value="P-loop containing nucleotide triphosphate hydrolases"/>
    <property type="match status" value="1"/>
</dbReference>
<reference evidence="5" key="1">
    <citation type="submission" date="2022-11" db="EMBL/GenBank/DDBJ databases">
        <title>Chromosomal genome sequence assembly and mating type (MAT) locus characterization of the leprose asexual lichenized fungus Lepraria neglecta (Nyl.) Erichsen.</title>
        <authorList>
            <person name="Allen J.L."/>
            <person name="Pfeffer B."/>
        </authorList>
    </citation>
    <scope>NUCLEOTIDE SEQUENCE</scope>
    <source>
        <strain evidence="5">Allen 5258</strain>
    </source>
</reference>
<dbReference type="PANTHER" id="PTHR10039:SF5">
    <property type="entry name" value="NACHT DOMAIN-CONTAINING PROTEIN"/>
    <property type="match status" value="1"/>
</dbReference>
<dbReference type="SUPFAM" id="SSF52540">
    <property type="entry name" value="P-loop containing nucleoside triphosphate hydrolases"/>
    <property type="match status" value="1"/>
</dbReference>
<sequence length="1033" mass="116704">MDPVSAFSVACGVIQVVDFSTKVVSKTRELYKNGSLSCNEEIENMATRLESLRSDLELPFRTTDQSLLADEKDLLGLADKCSDAAKALIKIVCALKLDRSHSKRQALRKSFKALWKRGDIDEIQERLDRYQRVLDTRILIHLRQRLDLVAIGQTETFRKLDGNYQRVLIGLATEQRSFQELRDMIQAETASTKDHVTDLFQQQRNNVEIEEYRHRILESLWFEDIHARQETIHEAHGSTFQWIFTEYAGSSRPGHDFVEWLERGHGTYWISGKAGSGKSTLMNYICEHPQLDTHLRVWSGSTQILSPKFFFWRAGSALQQSSAGLLRSLLYQILQAHPELMTPAARTELSSPVFDSSSDQSKMIPVWTEARLQKTLQNTLSIISKTHHACFFIDGLDEISGNQDDLVALIERIIQDANVKVCLSSRPYRVFEDGFGPTSKLRLQDLTEDDIQRYVSDKLNAIPRAHAQGVFLWVQLAVKDQINGLRNDDSLKQLQERLRLLPTEIEDLYAHMLTGIDKVYRREAAQFFEMMIQKPKMHLDYYSFSLLDLALAFFEGLDDLILSSSLDVDLREIIDLCDTRRKRVVVTCAGLLEVQGQSFRHSRVGDVGLNMRREGSACASENVDAKSVSTLVDPTPSKEGSLGTLEVVFNETEIKVGLVHRTVIDFLQEHPQAKSFMDENCPSEFNAYVIGVKVLLAKARILGFPAKWSFGQKKWTPTDVESIMQSTRMAEKMTGAAQWNLCNLIDQLMTQLDLESSQEPLEGHWTVRHSLFFGENGPSRPNSPSSSATQSSSGSNNSFYSAMSAPENTDASTIIPERAVDFLGFAAQFGLCLYVQEVIESRPERLNSSTATYLLCCAVCYTKSFSAVPYHYSKTFWEAPYNYSKCLELIATLVGRGGKPNASIFSTTIWISFLQEMFKVKYLARLTYPRWETLFDSTQTSKTCAIAAKTFLQNGAKVHEIIDLSVPFPVDLIADSEILDAMSGDKLQLVNIEMQLSILSTLEQCLEGGPEWANIHKLCNTKGARFYSKSAIE</sequence>
<evidence type="ECO:0000256" key="1">
    <source>
        <dbReference type="ARBA" id="ARBA00022737"/>
    </source>
</evidence>
<evidence type="ECO:0000313" key="5">
    <source>
        <dbReference type="EMBL" id="KAK3169908.1"/>
    </source>
</evidence>
<evidence type="ECO:0000313" key="6">
    <source>
        <dbReference type="Proteomes" id="UP001276659"/>
    </source>
</evidence>
<dbReference type="InterPro" id="IPR056884">
    <property type="entry name" value="NPHP3-like_N"/>
</dbReference>
<gene>
    <name evidence="5" type="ORF">OEA41_009292</name>
</gene>
<dbReference type="InterPro" id="IPR027417">
    <property type="entry name" value="P-loop_NTPase"/>
</dbReference>
<evidence type="ECO:0000256" key="2">
    <source>
        <dbReference type="SAM" id="MobiDB-lite"/>
    </source>
</evidence>
<keyword evidence="1" id="KW-0677">Repeat</keyword>
<dbReference type="Pfam" id="PF25053">
    <property type="entry name" value="DUF7791"/>
    <property type="match status" value="1"/>
</dbReference>
<feature type="domain" description="DUF7791" evidence="4">
    <location>
        <begin position="516"/>
        <end position="703"/>
    </location>
</feature>
<accession>A0AAD9Z3B5</accession>
<keyword evidence="6" id="KW-1185">Reference proteome</keyword>
<dbReference type="Pfam" id="PF24883">
    <property type="entry name" value="NPHP3_N"/>
    <property type="match status" value="1"/>
</dbReference>
<dbReference type="EMBL" id="JASNWA010000009">
    <property type="protein sequence ID" value="KAK3169908.1"/>
    <property type="molecule type" value="Genomic_DNA"/>
</dbReference>
<dbReference type="PANTHER" id="PTHR10039">
    <property type="entry name" value="AMELOGENIN"/>
    <property type="match status" value="1"/>
</dbReference>
<dbReference type="InterPro" id="IPR056693">
    <property type="entry name" value="DUF7791"/>
</dbReference>
<organism evidence="5 6">
    <name type="scientific">Lepraria neglecta</name>
    <dbReference type="NCBI Taxonomy" id="209136"/>
    <lineage>
        <taxon>Eukaryota</taxon>
        <taxon>Fungi</taxon>
        <taxon>Dikarya</taxon>
        <taxon>Ascomycota</taxon>
        <taxon>Pezizomycotina</taxon>
        <taxon>Lecanoromycetes</taxon>
        <taxon>OSLEUM clade</taxon>
        <taxon>Lecanoromycetidae</taxon>
        <taxon>Lecanorales</taxon>
        <taxon>Lecanorineae</taxon>
        <taxon>Stereocaulaceae</taxon>
        <taxon>Lepraria</taxon>
    </lineage>
</organism>
<feature type="compositionally biased region" description="Low complexity" evidence="2">
    <location>
        <begin position="778"/>
        <end position="799"/>
    </location>
</feature>
<name>A0AAD9Z3B5_9LECA</name>
<feature type="region of interest" description="Disordered" evidence="2">
    <location>
        <begin position="776"/>
        <end position="799"/>
    </location>
</feature>
<dbReference type="Proteomes" id="UP001276659">
    <property type="component" value="Unassembled WGS sequence"/>
</dbReference>
<evidence type="ECO:0008006" key="7">
    <source>
        <dbReference type="Google" id="ProtNLM"/>
    </source>
</evidence>
<feature type="domain" description="Nephrocystin 3-like N-terminal" evidence="3">
    <location>
        <begin position="255"/>
        <end position="426"/>
    </location>
</feature>
<protein>
    <recommendedName>
        <fullName evidence="7">NACHT domain-containing protein</fullName>
    </recommendedName>
</protein>
<proteinExistence type="predicted"/>
<evidence type="ECO:0000259" key="4">
    <source>
        <dbReference type="Pfam" id="PF25053"/>
    </source>
</evidence>